<evidence type="ECO:0000313" key="3">
    <source>
        <dbReference type="EMBL" id="SHN15398.1"/>
    </source>
</evidence>
<name>A0A1M7PEE4_9BACT</name>
<evidence type="ECO:0000259" key="1">
    <source>
        <dbReference type="Pfam" id="PF04773"/>
    </source>
</evidence>
<dbReference type="AlphaFoldDB" id="A0A1M7PEE4"/>
<dbReference type="Pfam" id="PF16344">
    <property type="entry name" value="FecR_C"/>
    <property type="match status" value="1"/>
</dbReference>
<evidence type="ECO:0000313" key="4">
    <source>
        <dbReference type="Proteomes" id="UP000184513"/>
    </source>
</evidence>
<dbReference type="OrthoDB" id="837389at2"/>
<feature type="domain" description="Protein FecR C-terminal" evidence="2">
    <location>
        <begin position="284"/>
        <end position="349"/>
    </location>
</feature>
<dbReference type="PIRSF" id="PIRSF018266">
    <property type="entry name" value="FecR"/>
    <property type="match status" value="1"/>
</dbReference>
<dbReference type="InterPro" id="IPR012373">
    <property type="entry name" value="Ferrdict_sens_TM"/>
</dbReference>
<dbReference type="InterPro" id="IPR032508">
    <property type="entry name" value="FecR_C"/>
</dbReference>
<gene>
    <name evidence="3" type="ORF">SAMN04488057_108126</name>
</gene>
<dbReference type="PANTHER" id="PTHR30273:SF2">
    <property type="entry name" value="PROTEIN FECR"/>
    <property type="match status" value="1"/>
</dbReference>
<dbReference type="PANTHER" id="PTHR30273">
    <property type="entry name" value="PERIPLASMIC SIGNAL SENSOR AND SIGMA FACTOR ACTIVATOR FECR-RELATED"/>
    <property type="match status" value="1"/>
</dbReference>
<dbReference type="Gene3D" id="2.60.120.1440">
    <property type="match status" value="1"/>
</dbReference>
<keyword evidence="4" id="KW-1185">Reference proteome</keyword>
<dbReference type="Proteomes" id="UP000184513">
    <property type="component" value="Unassembled WGS sequence"/>
</dbReference>
<evidence type="ECO:0000259" key="2">
    <source>
        <dbReference type="Pfam" id="PF16344"/>
    </source>
</evidence>
<proteinExistence type="predicted"/>
<organism evidence="3 4">
    <name type="scientific">Cyclobacterium lianum</name>
    <dbReference type="NCBI Taxonomy" id="388280"/>
    <lineage>
        <taxon>Bacteria</taxon>
        <taxon>Pseudomonadati</taxon>
        <taxon>Bacteroidota</taxon>
        <taxon>Cytophagia</taxon>
        <taxon>Cytophagales</taxon>
        <taxon>Cyclobacteriaceae</taxon>
        <taxon>Cyclobacterium</taxon>
    </lineage>
</organism>
<dbReference type="RefSeq" id="WP_073095251.1">
    <property type="nucleotide sequence ID" value="NZ_FRCY01000008.1"/>
</dbReference>
<dbReference type="STRING" id="388280.SAMN04488057_108126"/>
<reference evidence="3 4" key="1">
    <citation type="submission" date="2016-11" db="EMBL/GenBank/DDBJ databases">
        <authorList>
            <person name="Jaros S."/>
            <person name="Januszkiewicz K."/>
            <person name="Wedrychowicz H."/>
        </authorList>
    </citation>
    <scope>NUCLEOTIDE SEQUENCE [LARGE SCALE GENOMIC DNA]</scope>
    <source>
        <strain evidence="3 4">CGMCC 1.6102</strain>
    </source>
</reference>
<dbReference type="GO" id="GO:0016989">
    <property type="term" value="F:sigma factor antagonist activity"/>
    <property type="evidence" value="ECO:0007669"/>
    <property type="project" value="TreeGrafter"/>
</dbReference>
<dbReference type="InterPro" id="IPR006860">
    <property type="entry name" value="FecR"/>
</dbReference>
<feature type="domain" description="FecR protein" evidence="1">
    <location>
        <begin position="147"/>
        <end position="239"/>
    </location>
</feature>
<sequence>MSKHEETILSLLTDPEFVRWVRSPDPALDIYWENWILAHPDKIKCLREAREMIEGLKAGQGDFSAARKYRVLQQILAKETSHTMSLKGKSASVPMTPFLWLIMGQWTKVAAILLLTLMSTFLWSKMVFNPPPLVPIEDARASVITKKTQFGEKLNFKLPDGSSVWLNSGSSLVFPEKFDSLERRVKLLGEGFFEIQKDSSRTFIVESGNLLTEALGTSFNVRYLDPEPPTVSLVSGKVRINHNNLENRFFLEPGQQLHFRKSNQSFEVIPFSLSDILGWKDGLLQFKDASFDEVVDQLERWYGVEINVAGRPSGKWKLSGKYQDQHLDLVLDRMAFIENFEYYIKGKNVNLKF</sequence>
<protein>
    <submittedName>
        <fullName evidence="3">FecR family protein</fullName>
    </submittedName>
</protein>
<accession>A0A1M7PEE4</accession>
<dbReference type="Gene3D" id="3.55.50.30">
    <property type="match status" value="1"/>
</dbReference>
<dbReference type="EMBL" id="FRCY01000008">
    <property type="protein sequence ID" value="SHN15398.1"/>
    <property type="molecule type" value="Genomic_DNA"/>
</dbReference>
<dbReference type="Pfam" id="PF04773">
    <property type="entry name" value="FecR"/>
    <property type="match status" value="1"/>
</dbReference>